<gene>
    <name evidence="2" type="ORF">EBO34_08880</name>
</gene>
<protein>
    <submittedName>
        <fullName evidence="2">DUF2357 domain-containing protein</fullName>
    </submittedName>
</protein>
<feature type="domain" description="DUF2357" evidence="1">
    <location>
        <begin position="92"/>
        <end position="286"/>
    </location>
</feature>
<dbReference type="Proteomes" id="UP000278746">
    <property type="component" value="Unassembled WGS sequence"/>
</dbReference>
<accession>A0A3M7TWP7</accession>
<dbReference type="Pfam" id="PF04411">
    <property type="entry name" value="PDDEXK_7"/>
    <property type="match status" value="1"/>
</dbReference>
<evidence type="ECO:0000313" key="3">
    <source>
        <dbReference type="Proteomes" id="UP000278746"/>
    </source>
</evidence>
<reference evidence="2 3" key="1">
    <citation type="submission" date="2018-10" db="EMBL/GenBank/DDBJ databases">
        <title>Bacillus Keqinensis sp. nov., a moderately halophilic bacterium isolated from a saline-alkaline lake.</title>
        <authorList>
            <person name="Wang H."/>
        </authorList>
    </citation>
    <scope>NUCLEOTIDE SEQUENCE [LARGE SCALE GENOMIC DNA]</scope>
    <source>
        <strain evidence="2 3">KQ-3</strain>
    </source>
</reference>
<keyword evidence="3" id="KW-1185">Reference proteome</keyword>
<dbReference type="RefSeq" id="WP_122897539.1">
    <property type="nucleotide sequence ID" value="NZ_RHIB01000001.1"/>
</dbReference>
<dbReference type="OrthoDB" id="11970at2"/>
<dbReference type="AlphaFoldDB" id="A0A3M7TWP7"/>
<sequence>MEPLNIGADVMIRMAGESWQPAEECYLTEATDYEWHLERQDAIDIRLGTIPLSYQRTEQGIKGSFVTPFQSGEIGLFIDGEVYKTYLYPDARKMTETQYDHMLSDVLEEAAVCFQYSGSTRGLDSSGFNRELSWPQWQYIQASFKSLTQLMGKVTSRPYRILNSRTEFVKREKVKEVSPSTERWIEQRFGKGTKTVPEQLRSLNRRETTDVYENQYLKTLLMDFERILTRYSKSDYRDVVTKAGHYLARVRYWLHHSFLKEVSQLKGSRVITQVIRKNPVYRMTHQWFERLFRHGNFKIGLESPISLKDTFDLYEMWCYFQVIKVLRREGLLDNTSSLFTFKSDGIFLNLHANRESLVLLKNNRKLYFQRVYQSNSPEFFTYTHRMIPDIVLEGEEELIVFDPKYRVPSNLNHALGEMHKYRDGILSKETGEPAVKEVYIMTPWQNGQEESKLFTEDYHRQFKIGAIAMTPGEEQRWLKKWAEELNRAALS</sequence>
<dbReference type="InterPro" id="IPR018633">
    <property type="entry name" value="DUF2357"/>
</dbReference>
<evidence type="ECO:0000259" key="1">
    <source>
        <dbReference type="Pfam" id="PF09823"/>
    </source>
</evidence>
<organism evidence="2 3">
    <name type="scientific">Alteribacter keqinensis</name>
    <dbReference type="NCBI Taxonomy" id="2483800"/>
    <lineage>
        <taxon>Bacteria</taxon>
        <taxon>Bacillati</taxon>
        <taxon>Bacillota</taxon>
        <taxon>Bacilli</taxon>
        <taxon>Bacillales</taxon>
        <taxon>Bacillaceae</taxon>
        <taxon>Alteribacter</taxon>
    </lineage>
</organism>
<evidence type="ECO:0000313" key="2">
    <source>
        <dbReference type="EMBL" id="RNA70027.1"/>
    </source>
</evidence>
<proteinExistence type="predicted"/>
<dbReference type="EMBL" id="RHIB01000001">
    <property type="protein sequence ID" value="RNA70027.1"/>
    <property type="molecule type" value="Genomic_DNA"/>
</dbReference>
<dbReference type="InterPro" id="IPR007505">
    <property type="entry name" value="PDDEXK_7"/>
</dbReference>
<name>A0A3M7TWP7_9BACI</name>
<comment type="caution">
    <text evidence="2">The sequence shown here is derived from an EMBL/GenBank/DDBJ whole genome shotgun (WGS) entry which is preliminary data.</text>
</comment>
<dbReference type="Pfam" id="PF09823">
    <property type="entry name" value="DUF2357"/>
    <property type="match status" value="1"/>
</dbReference>